<keyword evidence="14" id="KW-1185">Reference proteome</keyword>
<dbReference type="RefSeq" id="WP_117353190.1">
    <property type="nucleotide sequence ID" value="NZ_CP020083.1"/>
</dbReference>
<dbReference type="PROSITE" id="PS51760">
    <property type="entry name" value="GH10_2"/>
    <property type="match status" value="1"/>
</dbReference>
<accession>A0ABM6MAT1</accession>
<dbReference type="PANTHER" id="PTHR31490:SF88">
    <property type="entry name" value="BETA-XYLANASE"/>
    <property type="match status" value="1"/>
</dbReference>
<comment type="similarity">
    <text evidence="2 10">Belongs to the glycosyl hydrolase 10 (cellulase F) family.</text>
</comment>
<evidence type="ECO:0000256" key="1">
    <source>
        <dbReference type="ARBA" id="ARBA00000681"/>
    </source>
</evidence>
<evidence type="ECO:0000256" key="7">
    <source>
        <dbReference type="ARBA" id="ARBA00023295"/>
    </source>
</evidence>
<evidence type="ECO:0000313" key="14">
    <source>
        <dbReference type="Proteomes" id="UP000258016"/>
    </source>
</evidence>
<proteinExistence type="inferred from homology"/>
<feature type="domain" description="GH10" evidence="12">
    <location>
        <begin position="50"/>
        <end position="374"/>
    </location>
</feature>
<comment type="catalytic activity">
    <reaction evidence="1 10">
        <text>Endohydrolysis of (1-&gt;4)-beta-D-xylosidic linkages in xylans.</text>
        <dbReference type="EC" id="3.2.1.8"/>
    </reaction>
</comment>
<evidence type="ECO:0000256" key="10">
    <source>
        <dbReference type="RuleBase" id="RU361174"/>
    </source>
</evidence>
<evidence type="ECO:0000256" key="2">
    <source>
        <dbReference type="ARBA" id="ARBA00007495"/>
    </source>
</evidence>
<evidence type="ECO:0000313" key="13">
    <source>
        <dbReference type="EMBL" id="ASR53107.1"/>
    </source>
</evidence>
<dbReference type="EMBL" id="CP020083">
    <property type="protein sequence ID" value="ASR53107.1"/>
    <property type="molecule type" value="Genomic_DNA"/>
</dbReference>
<protein>
    <recommendedName>
        <fullName evidence="10">Beta-xylanase</fullName>
        <ecNumber evidence="10">3.2.1.8</ecNumber>
    </recommendedName>
</protein>
<organism evidence="13 14">
    <name type="scientific">Blastomonas fulva</name>
    <dbReference type="NCBI Taxonomy" id="1550728"/>
    <lineage>
        <taxon>Bacteria</taxon>
        <taxon>Pseudomonadati</taxon>
        <taxon>Pseudomonadota</taxon>
        <taxon>Alphaproteobacteria</taxon>
        <taxon>Sphingomonadales</taxon>
        <taxon>Sphingomonadaceae</taxon>
        <taxon>Blastomonas</taxon>
    </lineage>
</organism>
<sequence>MVDCTRRTLLAGVGAAALLPRTAWAEPAIGPSLDVLAGLSGRRFGSAIGGGHGGPLTRSFDDPAYRAIMAAECGVMTPENELKWSVLRRGGAGSFDFAPADRLLAFAEANGMAFRGHTLLWHHPQYTPEWVAKHDYGSKPASEAARLIEEHVTTVCSHYGRRILSYDVVNEAIDPETGDYRTTPLTQHLSPQEAVDLAFRAARAAAPEAELVYNDFMSWEPGSPRHVPAVLELLEGFRKRGVPVDAMGIQGHIGDPGGAKSAPFAARDERAWRRFLDAVTAMGYKLHITELDVSDKKLPAPTAERDAQVADYARAYLDCMLSYPQLGDIVLWGITDQYNWLNGLTPRSDGLPKRPTPYDDQFRAKPLRAAIADALITAARRSNI</sequence>
<keyword evidence="8 10" id="KW-0624">Polysaccharide degradation</keyword>
<reference evidence="13 14" key="1">
    <citation type="submission" date="2017-03" db="EMBL/GenBank/DDBJ databases">
        <title>Complete genome sequence of Blastomonas fulva degrading microcsystin LR.</title>
        <authorList>
            <person name="Lee H.-g."/>
            <person name="Jin L."/>
            <person name="oh H.-M."/>
        </authorList>
    </citation>
    <scope>NUCLEOTIDE SEQUENCE [LARGE SCALE GENOMIC DNA]</scope>
    <source>
        <strain evidence="13 14">T2</strain>
    </source>
</reference>
<dbReference type="Pfam" id="PF00331">
    <property type="entry name" value="Glyco_hydro_10"/>
    <property type="match status" value="1"/>
</dbReference>
<dbReference type="InterPro" id="IPR044846">
    <property type="entry name" value="GH10"/>
</dbReference>
<dbReference type="EC" id="3.2.1.8" evidence="10"/>
<keyword evidence="4 11" id="KW-0732">Signal</keyword>
<dbReference type="InterPro" id="IPR017853">
    <property type="entry name" value="GH"/>
</dbReference>
<dbReference type="PRINTS" id="PR00134">
    <property type="entry name" value="GLHYDRLASE10"/>
</dbReference>
<evidence type="ECO:0000256" key="3">
    <source>
        <dbReference type="ARBA" id="ARBA00022651"/>
    </source>
</evidence>
<name>A0ABM6MAT1_9SPHN</name>
<keyword evidence="7 10" id="KW-0326">Glycosidase</keyword>
<dbReference type="PANTHER" id="PTHR31490">
    <property type="entry name" value="GLYCOSYL HYDROLASE"/>
    <property type="match status" value="1"/>
</dbReference>
<dbReference type="GeneID" id="303487480"/>
<gene>
    <name evidence="13" type="ORF">B5J99_17955</name>
</gene>
<evidence type="ECO:0000256" key="11">
    <source>
        <dbReference type="SAM" id="SignalP"/>
    </source>
</evidence>
<evidence type="ECO:0000256" key="9">
    <source>
        <dbReference type="PROSITE-ProRule" id="PRU10061"/>
    </source>
</evidence>
<dbReference type="SMART" id="SM00633">
    <property type="entry name" value="Glyco_10"/>
    <property type="match status" value="1"/>
</dbReference>
<keyword evidence="3" id="KW-0858">Xylan degradation</keyword>
<evidence type="ECO:0000256" key="4">
    <source>
        <dbReference type="ARBA" id="ARBA00022729"/>
    </source>
</evidence>
<dbReference type="Proteomes" id="UP000258016">
    <property type="component" value="Chromosome"/>
</dbReference>
<feature type="signal peptide" evidence="11">
    <location>
        <begin position="1"/>
        <end position="25"/>
    </location>
</feature>
<dbReference type="InterPro" id="IPR031158">
    <property type="entry name" value="GH10_AS"/>
</dbReference>
<evidence type="ECO:0000259" key="12">
    <source>
        <dbReference type="PROSITE" id="PS51760"/>
    </source>
</evidence>
<evidence type="ECO:0000256" key="5">
    <source>
        <dbReference type="ARBA" id="ARBA00022801"/>
    </source>
</evidence>
<keyword evidence="5 10" id="KW-0378">Hydrolase</keyword>
<dbReference type="SUPFAM" id="SSF51445">
    <property type="entry name" value="(Trans)glycosidases"/>
    <property type="match status" value="1"/>
</dbReference>
<feature type="chain" id="PRO_5047356805" description="Beta-xylanase" evidence="11">
    <location>
        <begin position="26"/>
        <end position="384"/>
    </location>
</feature>
<dbReference type="Gene3D" id="3.20.20.80">
    <property type="entry name" value="Glycosidases"/>
    <property type="match status" value="1"/>
</dbReference>
<evidence type="ECO:0000256" key="6">
    <source>
        <dbReference type="ARBA" id="ARBA00023277"/>
    </source>
</evidence>
<keyword evidence="6 10" id="KW-0119">Carbohydrate metabolism</keyword>
<dbReference type="InterPro" id="IPR001000">
    <property type="entry name" value="GH10_dom"/>
</dbReference>
<dbReference type="PROSITE" id="PS00591">
    <property type="entry name" value="GH10_1"/>
    <property type="match status" value="1"/>
</dbReference>
<evidence type="ECO:0000256" key="8">
    <source>
        <dbReference type="ARBA" id="ARBA00023326"/>
    </source>
</evidence>
<feature type="active site" description="Nucleophile" evidence="9">
    <location>
        <position position="290"/>
    </location>
</feature>